<comment type="caution">
    <text evidence="1">The sequence shown here is derived from an EMBL/GenBank/DDBJ whole genome shotgun (WGS) entry which is preliminary data.</text>
</comment>
<dbReference type="EMBL" id="CM047589">
    <property type="protein sequence ID" value="KAI9920340.1"/>
    <property type="molecule type" value="Genomic_DNA"/>
</dbReference>
<reference evidence="1 2" key="1">
    <citation type="journal article" date="2022" name="bioRxiv">
        <title>The genome of the oomycete Peronosclerospora sorghi, a cosmopolitan pathogen of maize and sorghum, is inflated with dispersed pseudogenes.</title>
        <authorList>
            <person name="Fletcher K."/>
            <person name="Martin F."/>
            <person name="Isakeit T."/>
            <person name="Cavanaugh K."/>
            <person name="Magill C."/>
            <person name="Michelmore R."/>
        </authorList>
    </citation>
    <scope>NUCLEOTIDE SEQUENCE [LARGE SCALE GENOMIC DNA]</scope>
    <source>
        <strain evidence="1">P6</strain>
    </source>
</reference>
<proteinExistence type="predicted"/>
<sequence length="188" mass="20038">MPSSSVIGLTWSSTMVPFFIKLVAALEGNISLHFSYPFARRQQHISATLHEIKQKWGFQHHSSSLAQYNGVNAIAAAAPAAAGIRIAVGVQMTDPRFIDAEIQAFCDGYVQNKDAVKAALENQSSEKLSFVLGTEASMITDIVRGLQEKLNIQKGGIKPEVEIIFPVSADAVATEGEVLVPGVAGGEG</sequence>
<name>A0ACC0WNU6_9STRA</name>
<protein>
    <submittedName>
        <fullName evidence="1">Uncharacterized protein</fullName>
    </submittedName>
</protein>
<evidence type="ECO:0000313" key="2">
    <source>
        <dbReference type="Proteomes" id="UP001163321"/>
    </source>
</evidence>
<organism evidence="1 2">
    <name type="scientific">Peronosclerospora sorghi</name>
    <dbReference type="NCBI Taxonomy" id="230839"/>
    <lineage>
        <taxon>Eukaryota</taxon>
        <taxon>Sar</taxon>
        <taxon>Stramenopiles</taxon>
        <taxon>Oomycota</taxon>
        <taxon>Peronosporomycetes</taxon>
        <taxon>Peronosporales</taxon>
        <taxon>Peronosporaceae</taxon>
        <taxon>Peronosclerospora</taxon>
    </lineage>
</organism>
<accession>A0ACC0WNU6</accession>
<gene>
    <name evidence="1" type="ORF">PsorP6_015425</name>
</gene>
<keyword evidence="2" id="KW-1185">Reference proteome</keyword>
<evidence type="ECO:0000313" key="1">
    <source>
        <dbReference type="EMBL" id="KAI9920340.1"/>
    </source>
</evidence>
<dbReference type="Proteomes" id="UP001163321">
    <property type="component" value="Chromosome 10"/>
</dbReference>